<dbReference type="PANTHER" id="PTHR30625">
    <property type="entry name" value="PROTEIN TOLQ"/>
    <property type="match status" value="1"/>
</dbReference>
<comment type="similarity">
    <text evidence="8">Belongs to the exbB/tolQ family.</text>
</comment>
<evidence type="ECO:0000256" key="6">
    <source>
        <dbReference type="ARBA" id="ARBA00022989"/>
    </source>
</evidence>
<evidence type="ECO:0000313" key="11">
    <source>
        <dbReference type="EMBL" id="TQF09357.1"/>
    </source>
</evidence>
<feature type="transmembrane region" description="Helical" evidence="9">
    <location>
        <begin position="185"/>
        <end position="206"/>
    </location>
</feature>
<gene>
    <name evidence="11" type="ORF">FJV41_45050</name>
</gene>
<feature type="transmembrane region" description="Helical" evidence="9">
    <location>
        <begin position="139"/>
        <end position="165"/>
    </location>
</feature>
<comment type="subcellular location">
    <subcellularLocation>
        <location evidence="1">Cell membrane</location>
        <topology evidence="1">Multi-pass membrane protein</topology>
    </subcellularLocation>
    <subcellularLocation>
        <location evidence="8">Membrane</location>
        <topology evidence="8">Multi-pass membrane protein</topology>
    </subcellularLocation>
</comment>
<dbReference type="RefSeq" id="WP_141648809.1">
    <property type="nucleotide sequence ID" value="NZ_VIFM01000356.1"/>
</dbReference>
<proteinExistence type="inferred from homology"/>
<comment type="caution">
    <text evidence="11">The sequence shown here is derived from an EMBL/GenBank/DDBJ whole genome shotgun (WGS) entry which is preliminary data.</text>
</comment>
<evidence type="ECO:0000313" key="12">
    <source>
        <dbReference type="Proteomes" id="UP000315369"/>
    </source>
</evidence>
<evidence type="ECO:0000256" key="3">
    <source>
        <dbReference type="ARBA" id="ARBA00022475"/>
    </source>
</evidence>
<accession>A0A540WKK5</accession>
<dbReference type="InterPro" id="IPR002898">
    <property type="entry name" value="MotA_ExbB_proton_chnl"/>
</dbReference>
<evidence type="ECO:0000256" key="1">
    <source>
        <dbReference type="ARBA" id="ARBA00004651"/>
    </source>
</evidence>
<dbReference type="InterPro" id="IPR050790">
    <property type="entry name" value="ExbB/TolQ_transport"/>
</dbReference>
<dbReference type="Proteomes" id="UP000315369">
    <property type="component" value="Unassembled WGS sequence"/>
</dbReference>
<dbReference type="PANTHER" id="PTHR30625:SF15">
    <property type="entry name" value="BIOPOLYMER TRANSPORT PROTEIN EXBB"/>
    <property type="match status" value="1"/>
</dbReference>
<protein>
    <submittedName>
        <fullName evidence="11">MotA/TolQ/ExbB proton channel family protein</fullName>
    </submittedName>
</protein>
<keyword evidence="7 9" id="KW-0472">Membrane</keyword>
<keyword evidence="5 8" id="KW-0653">Protein transport</keyword>
<evidence type="ECO:0000256" key="8">
    <source>
        <dbReference type="RuleBase" id="RU004057"/>
    </source>
</evidence>
<evidence type="ECO:0000256" key="7">
    <source>
        <dbReference type="ARBA" id="ARBA00023136"/>
    </source>
</evidence>
<dbReference type="AlphaFoldDB" id="A0A540WKK5"/>
<dbReference type="EMBL" id="VIFM01000356">
    <property type="protein sequence ID" value="TQF09357.1"/>
    <property type="molecule type" value="Genomic_DNA"/>
</dbReference>
<dbReference type="GO" id="GO:0005886">
    <property type="term" value="C:plasma membrane"/>
    <property type="evidence" value="ECO:0007669"/>
    <property type="project" value="UniProtKB-SubCell"/>
</dbReference>
<evidence type="ECO:0000256" key="9">
    <source>
        <dbReference type="SAM" id="Phobius"/>
    </source>
</evidence>
<keyword evidence="4 9" id="KW-0812">Transmembrane</keyword>
<keyword evidence="6 9" id="KW-1133">Transmembrane helix</keyword>
<dbReference type="OrthoDB" id="9784084at2"/>
<evidence type="ECO:0000259" key="10">
    <source>
        <dbReference type="Pfam" id="PF01618"/>
    </source>
</evidence>
<keyword evidence="3" id="KW-1003">Cell membrane</keyword>
<keyword evidence="12" id="KW-1185">Reference proteome</keyword>
<name>A0A540WKK5_9BACT</name>
<evidence type="ECO:0000256" key="4">
    <source>
        <dbReference type="ARBA" id="ARBA00022692"/>
    </source>
</evidence>
<dbReference type="Pfam" id="PF01618">
    <property type="entry name" value="MotA_ExbB"/>
    <property type="match status" value="1"/>
</dbReference>
<dbReference type="GO" id="GO:0017038">
    <property type="term" value="P:protein import"/>
    <property type="evidence" value="ECO:0007669"/>
    <property type="project" value="TreeGrafter"/>
</dbReference>
<evidence type="ECO:0000256" key="5">
    <source>
        <dbReference type="ARBA" id="ARBA00022927"/>
    </source>
</evidence>
<feature type="transmembrane region" description="Helical" evidence="9">
    <location>
        <begin position="44"/>
        <end position="63"/>
    </location>
</feature>
<feature type="domain" description="MotA/TolQ/ExbB proton channel" evidence="10">
    <location>
        <begin position="99"/>
        <end position="218"/>
    </location>
</feature>
<evidence type="ECO:0000256" key="2">
    <source>
        <dbReference type="ARBA" id="ARBA00022448"/>
    </source>
</evidence>
<sequence>MISSVVSELLVNASLAAADAGKLGVTDSVIKFFKDGGPFMFVNLFWLACALAVALERIVTLVFRYNLNPAPFMEQISKLVRGGNLDRAVKVCGMAPTAPLAKVIRAGLVHANRGEIEVAKAVEEALIEHSPHVSKRIPWLWSLANIATLVGLVGTIFGLIGTFQALGDVPADQKQRLLSDGISKAMNNTAFALSIAVVCIIFHLFLTSYAKSMVESLELNALKLENLLSRRGSVDPAATELEARAS</sequence>
<reference evidence="11 12" key="1">
    <citation type="submission" date="2019-06" db="EMBL/GenBank/DDBJ databases">
        <authorList>
            <person name="Livingstone P."/>
            <person name="Whitworth D."/>
        </authorList>
    </citation>
    <scope>NUCLEOTIDE SEQUENCE [LARGE SCALE GENOMIC DNA]</scope>
    <source>
        <strain evidence="11 12">AM401</strain>
    </source>
</reference>
<keyword evidence="2 8" id="KW-0813">Transport</keyword>
<organism evidence="11 12">
    <name type="scientific">Myxococcus llanfairpwllgwyngyllgogerychwyrndrobwllllantysiliogogogochensis</name>
    <dbReference type="NCBI Taxonomy" id="2590453"/>
    <lineage>
        <taxon>Bacteria</taxon>
        <taxon>Pseudomonadati</taxon>
        <taxon>Myxococcota</taxon>
        <taxon>Myxococcia</taxon>
        <taxon>Myxococcales</taxon>
        <taxon>Cystobacterineae</taxon>
        <taxon>Myxococcaceae</taxon>
        <taxon>Myxococcus</taxon>
    </lineage>
</organism>